<evidence type="ECO:0000313" key="2">
    <source>
        <dbReference type="EMBL" id="QDX94713.1"/>
    </source>
</evidence>
<proteinExistence type="predicted"/>
<keyword evidence="1" id="KW-0812">Transmembrane</keyword>
<dbReference type="AlphaFoldDB" id="A0A518VCJ4"/>
<feature type="transmembrane region" description="Helical" evidence="1">
    <location>
        <begin position="98"/>
        <end position="117"/>
    </location>
</feature>
<sequence length="130" mass="14821">MFLLVLYFTFIGFILGITITAGLSNIVEQYYKKFNSTATLLFCTFIILILFFLLILIGKGISNFLQDSKLALFISNSLLLISYEIFGLFNIQVNVHSILFPTFFSSLVAMSYIEYMLTFKNKSKTSETTV</sequence>
<reference evidence="2 3" key="1">
    <citation type="submission" date="2018-11" db="EMBL/GenBank/DDBJ databases">
        <title>Phylogenetic determinants of toxin gene distribution in genomes of Brevibacillus laterosporus.</title>
        <authorList>
            <person name="Glare T.R."/>
            <person name="Durrant A."/>
            <person name="Berry C."/>
            <person name="Palma L."/>
            <person name="Ormskirk M."/>
            <person name="Cox M.O."/>
        </authorList>
    </citation>
    <scope>NUCLEOTIDE SEQUENCE [LARGE SCALE GENOMIC DNA]</scope>
    <source>
        <strain evidence="2 3">1821L</strain>
    </source>
</reference>
<name>A0A518VCJ4_BRELA</name>
<gene>
    <name evidence="2" type="ORF">EEL30_21980</name>
</gene>
<dbReference type="EMBL" id="CP033464">
    <property type="protein sequence ID" value="QDX94713.1"/>
    <property type="molecule type" value="Genomic_DNA"/>
</dbReference>
<keyword evidence="1" id="KW-1133">Transmembrane helix</keyword>
<accession>A0A518VCJ4</accession>
<feature type="transmembrane region" description="Helical" evidence="1">
    <location>
        <begin position="70"/>
        <end position="92"/>
    </location>
</feature>
<feature type="transmembrane region" description="Helical" evidence="1">
    <location>
        <begin position="38"/>
        <end position="58"/>
    </location>
</feature>
<dbReference type="Proteomes" id="UP000319432">
    <property type="component" value="Chromosome"/>
</dbReference>
<protein>
    <submittedName>
        <fullName evidence="2">Uncharacterized protein</fullName>
    </submittedName>
</protein>
<evidence type="ECO:0000256" key="1">
    <source>
        <dbReference type="SAM" id="Phobius"/>
    </source>
</evidence>
<keyword evidence="3" id="KW-1185">Reference proteome</keyword>
<organism evidence="2 3">
    <name type="scientific">Brevibacillus laterosporus</name>
    <name type="common">Bacillus laterosporus</name>
    <dbReference type="NCBI Taxonomy" id="1465"/>
    <lineage>
        <taxon>Bacteria</taxon>
        <taxon>Bacillati</taxon>
        <taxon>Bacillota</taxon>
        <taxon>Bacilli</taxon>
        <taxon>Bacillales</taxon>
        <taxon>Paenibacillaceae</taxon>
        <taxon>Brevibacillus</taxon>
    </lineage>
</organism>
<evidence type="ECO:0000313" key="3">
    <source>
        <dbReference type="Proteomes" id="UP000319432"/>
    </source>
</evidence>
<keyword evidence="1" id="KW-0472">Membrane</keyword>